<dbReference type="GO" id="GO:0000160">
    <property type="term" value="P:phosphorelay signal transduction system"/>
    <property type="evidence" value="ECO:0007669"/>
    <property type="project" value="InterPro"/>
</dbReference>
<dbReference type="STRING" id="1224947.SAMN05216480_104109"/>
<dbReference type="Pfam" id="PF00072">
    <property type="entry name" value="Response_reg"/>
    <property type="match status" value="1"/>
</dbReference>
<dbReference type="InterPro" id="IPR052893">
    <property type="entry name" value="TCS_response_regulator"/>
</dbReference>
<dbReference type="PROSITE" id="PS50110">
    <property type="entry name" value="RESPONSE_REGULATORY"/>
    <property type="match status" value="1"/>
</dbReference>
<keyword evidence="4" id="KW-1185">Reference proteome</keyword>
<dbReference type="RefSeq" id="WP_093024574.1">
    <property type="nucleotide sequence ID" value="NZ_FPBK01000004.1"/>
</dbReference>
<dbReference type="InterPro" id="IPR011006">
    <property type="entry name" value="CheY-like_superfamily"/>
</dbReference>
<gene>
    <name evidence="3" type="ORF">SAMN05216480_104109</name>
</gene>
<evidence type="ECO:0000313" key="4">
    <source>
        <dbReference type="Proteomes" id="UP000199138"/>
    </source>
</evidence>
<accession>A0A1I7GCW3</accession>
<evidence type="ECO:0000313" key="3">
    <source>
        <dbReference type="EMBL" id="SFU46297.1"/>
    </source>
</evidence>
<dbReference type="SMART" id="SM00448">
    <property type="entry name" value="REC"/>
    <property type="match status" value="1"/>
</dbReference>
<dbReference type="PANTHER" id="PTHR44520:SF2">
    <property type="entry name" value="RESPONSE REGULATOR RCP1"/>
    <property type="match status" value="1"/>
</dbReference>
<dbReference type="InterPro" id="IPR001789">
    <property type="entry name" value="Sig_transdc_resp-reg_receiver"/>
</dbReference>
<dbReference type="EMBL" id="FPBK01000004">
    <property type="protein sequence ID" value="SFU46297.1"/>
    <property type="molecule type" value="Genomic_DNA"/>
</dbReference>
<reference evidence="3 4" key="1">
    <citation type="submission" date="2016-10" db="EMBL/GenBank/DDBJ databases">
        <authorList>
            <person name="de Groot N.N."/>
        </authorList>
    </citation>
    <scope>NUCLEOTIDE SEQUENCE [LARGE SCALE GENOMIC DNA]</scope>
    <source>
        <strain evidence="3 4">CGMCC 1.12333</strain>
    </source>
</reference>
<keyword evidence="1" id="KW-0597">Phosphoprotein</keyword>
<protein>
    <submittedName>
        <fullName evidence="3">Response regulator receiver domain-containing protein</fullName>
    </submittedName>
</protein>
<dbReference type="PANTHER" id="PTHR44520">
    <property type="entry name" value="RESPONSE REGULATOR RCP1-RELATED"/>
    <property type="match status" value="1"/>
</dbReference>
<dbReference type="OrthoDB" id="673128at2"/>
<proteinExistence type="predicted"/>
<evidence type="ECO:0000256" key="1">
    <source>
        <dbReference type="PROSITE-ProRule" id="PRU00169"/>
    </source>
</evidence>
<evidence type="ECO:0000259" key="2">
    <source>
        <dbReference type="PROSITE" id="PS50110"/>
    </source>
</evidence>
<name>A0A1I7GCW3_9FLAO</name>
<dbReference type="Gene3D" id="3.40.50.2300">
    <property type="match status" value="1"/>
</dbReference>
<organism evidence="3 4">
    <name type="scientific">Pustulibacterium marinum</name>
    <dbReference type="NCBI Taxonomy" id="1224947"/>
    <lineage>
        <taxon>Bacteria</taxon>
        <taxon>Pseudomonadati</taxon>
        <taxon>Bacteroidota</taxon>
        <taxon>Flavobacteriia</taxon>
        <taxon>Flavobacteriales</taxon>
        <taxon>Flavobacteriaceae</taxon>
        <taxon>Pustulibacterium</taxon>
    </lineage>
</organism>
<feature type="domain" description="Response regulatory" evidence="2">
    <location>
        <begin position="6"/>
        <end position="132"/>
    </location>
</feature>
<feature type="modified residue" description="4-aspartylphosphate" evidence="1">
    <location>
        <position position="62"/>
    </location>
</feature>
<dbReference type="AlphaFoldDB" id="A0A1I7GCW3"/>
<sequence length="135" mass="15479">MKKLKNILLVDDDIATNFINKKIINDSHCAEHVDAVTSGKAALDYLVSKTENLDQPELIFLDINMPAMNGWEFLEEYKKLKDSQKAKIIIVMLTTSLNPDDYDKAKEIPEIDDFKNKPLNNQAIEDIMTKYFPES</sequence>
<dbReference type="SUPFAM" id="SSF52172">
    <property type="entry name" value="CheY-like"/>
    <property type="match status" value="1"/>
</dbReference>
<dbReference type="Proteomes" id="UP000199138">
    <property type="component" value="Unassembled WGS sequence"/>
</dbReference>